<dbReference type="AlphaFoldDB" id="A0A4S3ZUF4"/>
<evidence type="ECO:0000256" key="1">
    <source>
        <dbReference type="ARBA" id="ARBA00004571"/>
    </source>
</evidence>
<evidence type="ECO:0000256" key="8">
    <source>
        <dbReference type="ARBA" id="ARBA00023047"/>
    </source>
</evidence>
<evidence type="ECO:0000313" key="19">
    <source>
        <dbReference type="Proteomes" id="UP000310754"/>
    </source>
</evidence>
<dbReference type="InterPro" id="IPR019554">
    <property type="entry name" value="Soluble_ligand-bd"/>
</dbReference>
<comment type="subcellular location">
    <subcellularLocation>
        <location evidence="1">Cell outer membrane</location>
        <topology evidence="1">Multi-pass membrane protein</topology>
    </subcellularLocation>
</comment>
<dbReference type="Pfam" id="PF02563">
    <property type="entry name" value="Poly_export"/>
    <property type="match status" value="1"/>
</dbReference>
<evidence type="ECO:0000313" key="18">
    <source>
        <dbReference type="EMBL" id="THF49363.1"/>
    </source>
</evidence>
<keyword evidence="5" id="KW-0762">Sugar transport</keyword>
<gene>
    <name evidence="18" type="ORF">E6C51_13430</name>
</gene>
<comment type="similarity">
    <text evidence="2">Belongs to the BexD/CtrA/VexA family.</text>
</comment>
<keyword evidence="8" id="KW-0625">Polysaccharide transport</keyword>
<dbReference type="GO" id="GO:0006811">
    <property type="term" value="P:monoatomic ion transport"/>
    <property type="evidence" value="ECO:0007669"/>
    <property type="project" value="UniProtKB-KW"/>
</dbReference>
<keyword evidence="19" id="KW-1185">Reference proteome</keyword>
<feature type="domain" description="Soluble ligand binding" evidence="16">
    <location>
        <begin position="170"/>
        <end position="219"/>
    </location>
</feature>
<dbReference type="GO" id="GO:0015288">
    <property type="term" value="F:porin activity"/>
    <property type="evidence" value="ECO:0007669"/>
    <property type="project" value="UniProtKB-KW"/>
</dbReference>
<evidence type="ECO:0000259" key="17">
    <source>
        <dbReference type="Pfam" id="PF22461"/>
    </source>
</evidence>
<dbReference type="Proteomes" id="UP000310754">
    <property type="component" value="Unassembled WGS sequence"/>
</dbReference>
<evidence type="ECO:0000256" key="10">
    <source>
        <dbReference type="ARBA" id="ARBA00023114"/>
    </source>
</evidence>
<proteinExistence type="inferred from homology"/>
<dbReference type="PANTHER" id="PTHR33619">
    <property type="entry name" value="POLYSACCHARIDE EXPORT PROTEIN GFCE-RELATED"/>
    <property type="match status" value="1"/>
</dbReference>
<dbReference type="GO" id="GO:0046930">
    <property type="term" value="C:pore complex"/>
    <property type="evidence" value="ECO:0007669"/>
    <property type="project" value="UniProtKB-KW"/>
</dbReference>
<reference evidence="18 19" key="1">
    <citation type="submission" date="2019-04" db="EMBL/GenBank/DDBJ databases">
        <title>Rhizobium terrae sp. nov., isolated from a paddy soil.</title>
        <authorList>
            <person name="Lin S.-Y."/>
            <person name="Hameed A."/>
            <person name="Huang H.-I."/>
            <person name="Young C.-C."/>
        </authorList>
    </citation>
    <scope>NUCLEOTIDE SEQUENCE [LARGE SCALE GENOMIC DNA]</scope>
    <source>
        <strain evidence="18 19">CC-HIH110</strain>
    </source>
</reference>
<evidence type="ECO:0000256" key="11">
    <source>
        <dbReference type="ARBA" id="ARBA00023136"/>
    </source>
</evidence>
<sequence length="391" mass="41892">MKQAIVILSCVALSGCQMVPADGPLASDIVGEAGRSAAQQSRASAEVFELIDVDARMANVIHAFQARKLQRRFKVSGSTGVPVIGVGDALKVTIFEASADGLFSTENSKQASIDIVVQPNGMASIPYVGTVRLVGKTLEQVRETIKSALKNKAVEPDVLVNLVSSSSRDVTVSGAVARSAVIPLGLGHETILDMLARVGGAVAQPYETYISLTRNNVRGSVLLKDIIENPKENIPVQPKDQIYVYRDPQTFTILGSVKQAKRVEFGASDVNLLEAIALAGGADSASVNMKGYFVFRFEEPEVLMDLVGPARVKQLLANGMQPDKDGKYPVVYRLSMEKADSLLIGQTFEVKNRDVIYASRHPSVDFSKFINIVASPVGIVAAATTVTNNMK</sequence>
<evidence type="ECO:0000256" key="12">
    <source>
        <dbReference type="ARBA" id="ARBA00023139"/>
    </source>
</evidence>
<keyword evidence="14" id="KW-0449">Lipoprotein</keyword>
<protein>
    <submittedName>
        <fullName evidence="18">Polysaccharide export protein</fullName>
    </submittedName>
</protein>
<dbReference type="InterPro" id="IPR003715">
    <property type="entry name" value="Poly_export_N"/>
</dbReference>
<evidence type="ECO:0000256" key="5">
    <source>
        <dbReference type="ARBA" id="ARBA00022597"/>
    </source>
</evidence>
<keyword evidence="9" id="KW-0406">Ion transport</keyword>
<evidence type="ECO:0000256" key="9">
    <source>
        <dbReference type="ARBA" id="ARBA00023065"/>
    </source>
</evidence>
<dbReference type="InterPro" id="IPR049712">
    <property type="entry name" value="Poly_export"/>
</dbReference>
<evidence type="ECO:0000256" key="13">
    <source>
        <dbReference type="ARBA" id="ARBA00023237"/>
    </source>
</evidence>
<dbReference type="PANTHER" id="PTHR33619:SF3">
    <property type="entry name" value="POLYSACCHARIDE EXPORT PROTEIN GFCE-RELATED"/>
    <property type="match status" value="1"/>
</dbReference>
<dbReference type="GO" id="GO:0015159">
    <property type="term" value="F:polysaccharide transmembrane transporter activity"/>
    <property type="evidence" value="ECO:0007669"/>
    <property type="project" value="InterPro"/>
</dbReference>
<organism evidence="18 19">
    <name type="scientific">Allorhizobium terrae</name>
    <dbReference type="NCBI Taxonomy" id="1848972"/>
    <lineage>
        <taxon>Bacteria</taxon>
        <taxon>Pseudomonadati</taxon>
        <taxon>Pseudomonadota</taxon>
        <taxon>Alphaproteobacteria</taxon>
        <taxon>Hyphomicrobiales</taxon>
        <taxon>Rhizobiaceae</taxon>
        <taxon>Rhizobium/Agrobacterium group</taxon>
        <taxon>Allorhizobium</taxon>
    </lineage>
</organism>
<dbReference type="Pfam" id="PF10531">
    <property type="entry name" value="SLBB"/>
    <property type="match status" value="1"/>
</dbReference>
<keyword evidence="11" id="KW-0472">Membrane</keyword>
<dbReference type="Gene3D" id="3.30.1950.10">
    <property type="entry name" value="wza like domain"/>
    <property type="match status" value="1"/>
</dbReference>
<evidence type="ECO:0000259" key="16">
    <source>
        <dbReference type="Pfam" id="PF10531"/>
    </source>
</evidence>
<evidence type="ECO:0000256" key="4">
    <source>
        <dbReference type="ARBA" id="ARBA00022452"/>
    </source>
</evidence>
<feature type="domain" description="SLBB" evidence="17">
    <location>
        <begin position="249"/>
        <end position="357"/>
    </location>
</feature>
<keyword evidence="3" id="KW-0813">Transport</keyword>
<dbReference type="InterPro" id="IPR054765">
    <property type="entry name" value="SLBB_dom"/>
</dbReference>
<comment type="caution">
    <text evidence="18">The sequence shown here is derived from an EMBL/GenBank/DDBJ whole genome shotgun (WGS) entry which is preliminary data.</text>
</comment>
<keyword evidence="10" id="KW-0626">Porin</keyword>
<keyword evidence="12" id="KW-0564">Palmitate</keyword>
<evidence type="ECO:0000259" key="15">
    <source>
        <dbReference type="Pfam" id="PF02563"/>
    </source>
</evidence>
<evidence type="ECO:0000256" key="6">
    <source>
        <dbReference type="ARBA" id="ARBA00022692"/>
    </source>
</evidence>
<dbReference type="Gene3D" id="3.10.560.10">
    <property type="entry name" value="Outer membrane lipoprotein wza domain like"/>
    <property type="match status" value="2"/>
</dbReference>
<keyword evidence="7" id="KW-0732">Signal</keyword>
<keyword evidence="13" id="KW-0998">Cell outer membrane</keyword>
<keyword evidence="6" id="KW-0812">Transmembrane</keyword>
<evidence type="ECO:0000256" key="14">
    <source>
        <dbReference type="ARBA" id="ARBA00023288"/>
    </source>
</evidence>
<feature type="domain" description="Polysaccharide export protein N-terminal" evidence="15">
    <location>
        <begin position="83"/>
        <end position="162"/>
    </location>
</feature>
<dbReference type="RefSeq" id="WP_146938040.1">
    <property type="nucleotide sequence ID" value="NZ_SSOA01000006.1"/>
</dbReference>
<evidence type="ECO:0000256" key="7">
    <source>
        <dbReference type="ARBA" id="ARBA00022729"/>
    </source>
</evidence>
<evidence type="ECO:0000256" key="3">
    <source>
        <dbReference type="ARBA" id="ARBA00022448"/>
    </source>
</evidence>
<evidence type="ECO:0000256" key="2">
    <source>
        <dbReference type="ARBA" id="ARBA00009450"/>
    </source>
</evidence>
<name>A0A4S3ZUF4_9HYPH</name>
<dbReference type="GO" id="GO:0009279">
    <property type="term" value="C:cell outer membrane"/>
    <property type="evidence" value="ECO:0007669"/>
    <property type="project" value="UniProtKB-SubCell"/>
</dbReference>
<keyword evidence="4" id="KW-1134">Transmembrane beta strand</keyword>
<dbReference type="PROSITE" id="PS51257">
    <property type="entry name" value="PROKAR_LIPOPROTEIN"/>
    <property type="match status" value="1"/>
</dbReference>
<dbReference type="EMBL" id="SSOA01000006">
    <property type="protein sequence ID" value="THF49363.1"/>
    <property type="molecule type" value="Genomic_DNA"/>
</dbReference>
<dbReference type="Pfam" id="PF22461">
    <property type="entry name" value="SLBB_2"/>
    <property type="match status" value="1"/>
</dbReference>
<accession>A0A4S3ZUF4</accession>